<evidence type="ECO:0000313" key="1">
    <source>
        <dbReference type="EMBL" id="CAF3692969.1"/>
    </source>
</evidence>
<accession>A0A818U4G6</accession>
<evidence type="ECO:0000313" key="2">
    <source>
        <dbReference type="Proteomes" id="UP000663869"/>
    </source>
</evidence>
<dbReference type="EMBL" id="CAJNYU010003685">
    <property type="protein sequence ID" value="CAF3692969.1"/>
    <property type="molecule type" value="Genomic_DNA"/>
</dbReference>
<comment type="caution">
    <text evidence="1">The sequence shown here is derived from an EMBL/GenBank/DDBJ whole genome shotgun (WGS) entry which is preliminary data.</text>
</comment>
<gene>
    <name evidence="1" type="ORF">FME351_LOCUS27185</name>
</gene>
<organism evidence="1 2">
    <name type="scientific">Rotaria socialis</name>
    <dbReference type="NCBI Taxonomy" id="392032"/>
    <lineage>
        <taxon>Eukaryota</taxon>
        <taxon>Metazoa</taxon>
        <taxon>Spiralia</taxon>
        <taxon>Gnathifera</taxon>
        <taxon>Rotifera</taxon>
        <taxon>Eurotatoria</taxon>
        <taxon>Bdelloidea</taxon>
        <taxon>Philodinida</taxon>
        <taxon>Philodinidae</taxon>
        <taxon>Rotaria</taxon>
    </lineage>
</organism>
<feature type="non-terminal residue" evidence="1">
    <location>
        <position position="67"/>
    </location>
</feature>
<dbReference type="AlphaFoldDB" id="A0A818U4G6"/>
<name>A0A818U4G6_9BILA</name>
<reference evidence="1" key="1">
    <citation type="submission" date="2021-02" db="EMBL/GenBank/DDBJ databases">
        <authorList>
            <person name="Nowell W R."/>
        </authorList>
    </citation>
    <scope>NUCLEOTIDE SEQUENCE</scope>
</reference>
<protein>
    <submittedName>
        <fullName evidence="1">Uncharacterized protein</fullName>
    </submittedName>
</protein>
<sequence>MAESSNESEMDAPFVNDTIESMTDEIVEILDLDDSESKGQIINDLFENGRQSLVKYEEDIICEKYKD</sequence>
<proteinExistence type="predicted"/>
<dbReference type="Proteomes" id="UP000663869">
    <property type="component" value="Unassembled WGS sequence"/>
</dbReference>